<feature type="domain" description="HTH marR-type" evidence="3">
    <location>
        <begin position="56"/>
        <end position="199"/>
    </location>
</feature>
<gene>
    <name evidence="4" type="ORF">KE274_10050</name>
</gene>
<proteinExistence type="predicted"/>
<evidence type="ECO:0000256" key="2">
    <source>
        <dbReference type="SAM" id="MobiDB-lite"/>
    </source>
</evidence>
<dbReference type="SMART" id="SM00347">
    <property type="entry name" value="HTH_MARR"/>
    <property type="match status" value="1"/>
</dbReference>
<feature type="coiled-coil region" evidence="1">
    <location>
        <begin position="66"/>
        <end position="93"/>
    </location>
</feature>
<protein>
    <submittedName>
        <fullName evidence="4">MarR family transcriptional regulator</fullName>
    </submittedName>
</protein>
<name>A0ABS5IQ29_9MICO</name>
<dbReference type="RefSeq" id="WP_211543283.1">
    <property type="nucleotide sequence ID" value="NZ_JAGTUK010000002.1"/>
</dbReference>
<evidence type="ECO:0000259" key="3">
    <source>
        <dbReference type="PROSITE" id="PS50995"/>
    </source>
</evidence>
<dbReference type="PANTHER" id="PTHR33164:SF43">
    <property type="entry name" value="HTH-TYPE TRANSCRIPTIONAL REPRESSOR YETL"/>
    <property type="match status" value="1"/>
</dbReference>
<dbReference type="EMBL" id="JAGTUK010000002">
    <property type="protein sequence ID" value="MBS0024452.1"/>
    <property type="molecule type" value="Genomic_DNA"/>
</dbReference>
<comment type="caution">
    <text evidence="4">The sequence shown here is derived from an EMBL/GenBank/DDBJ whole genome shotgun (WGS) entry which is preliminary data.</text>
</comment>
<evidence type="ECO:0000313" key="4">
    <source>
        <dbReference type="EMBL" id="MBS0024452.1"/>
    </source>
</evidence>
<reference evidence="4 5" key="1">
    <citation type="submission" date="2021-04" db="EMBL/GenBank/DDBJ databases">
        <title>Whole genome analysis of root endophytic bacterium Microbacterium paraoxydans ku-mp colonizing RP-bio226 rice variety.</title>
        <authorList>
            <person name="Ulaganathan K."/>
            <person name="Latha B."/>
        </authorList>
    </citation>
    <scope>NUCLEOTIDE SEQUENCE [LARGE SCALE GENOMIC DNA]</scope>
    <source>
        <strain evidence="5">ku-mp</strain>
    </source>
</reference>
<dbReference type="InterPro" id="IPR036390">
    <property type="entry name" value="WH_DNA-bd_sf"/>
</dbReference>
<dbReference type="Proteomes" id="UP000678243">
    <property type="component" value="Unassembled WGS sequence"/>
</dbReference>
<accession>A0ABS5IQ29</accession>
<dbReference type="SUPFAM" id="SSF46785">
    <property type="entry name" value="Winged helix' DNA-binding domain"/>
    <property type="match status" value="1"/>
</dbReference>
<keyword evidence="5" id="KW-1185">Reference proteome</keyword>
<dbReference type="InterPro" id="IPR000835">
    <property type="entry name" value="HTH_MarR-typ"/>
</dbReference>
<keyword evidence="1" id="KW-0175">Coiled coil</keyword>
<dbReference type="InterPro" id="IPR036388">
    <property type="entry name" value="WH-like_DNA-bd_sf"/>
</dbReference>
<sequence length="220" mass="24433">MDTEPRTTPRSGAPVAAEPAPEGQVRQTPDGLSHASIYDVDASDPRSMLIDRSGVPPEDLRQIALVMEALSDLRDAEQRLSQASRRYMQLNETDMRALHYLIVCANRSLVATPSGIAHHLGVSTAATTKLLDRLEKGGHIRRSPHPTDRRALAITITPETRHAAMETVGRQQAKRFYAAARLSAAERDIVIRFLKDMTEEITLRDEPWAKRGTKEDPARP</sequence>
<evidence type="ECO:0000313" key="5">
    <source>
        <dbReference type="Proteomes" id="UP000678243"/>
    </source>
</evidence>
<dbReference type="InterPro" id="IPR039422">
    <property type="entry name" value="MarR/SlyA-like"/>
</dbReference>
<feature type="region of interest" description="Disordered" evidence="2">
    <location>
        <begin position="1"/>
        <end position="36"/>
    </location>
</feature>
<dbReference type="PRINTS" id="PR00598">
    <property type="entry name" value="HTHMARR"/>
</dbReference>
<dbReference type="Gene3D" id="1.10.10.10">
    <property type="entry name" value="Winged helix-like DNA-binding domain superfamily/Winged helix DNA-binding domain"/>
    <property type="match status" value="1"/>
</dbReference>
<feature type="compositionally biased region" description="Low complexity" evidence="2">
    <location>
        <begin position="13"/>
        <end position="22"/>
    </location>
</feature>
<dbReference type="PROSITE" id="PS50995">
    <property type="entry name" value="HTH_MARR_2"/>
    <property type="match status" value="1"/>
</dbReference>
<dbReference type="Pfam" id="PF01047">
    <property type="entry name" value="MarR"/>
    <property type="match status" value="1"/>
</dbReference>
<organism evidence="4 5">
    <name type="scientific">Microbacterium paraoxydans</name>
    <dbReference type="NCBI Taxonomy" id="199592"/>
    <lineage>
        <taxon>Bacteria</taxon>
        <taxon>Bacillati</taxon>
        <taxon>Actinomycetota</taxon>
        <taxon>Actinomycetes</taxon>
        <taxon>Micrococcales</taxon>
        <taxon>Microbacteriaceae</taxon>
        <taxon>Microbacterium</taxon>
    </lineage>
</organism>
<evidence type="ECO:0000256" key="1">
    <source>
        <dbReference type="SAM" id="Coils"/>
    </source>
</evidence>
<dbReference type="PANTHER" id="PTHR33164">
    <property type="entry name" value="TRANSCRIPTIONAL REGULATOR, MARR FAMILY"/>
    <property type="match status" value="1"/>
</dbReference>